<dbReference type="STRING" id="1842727.RD110_11015"/>
<evidence type="ECO:0000313" key="2">
    <source>
        <dbReference type="Proteomes" id="UP000186609"/>
    </source>
</evidence>
<name>A0A1P8JV80_9BURK</name>
<organism evidence="1 2">
    <name type="scientific">Rhodoferax koreensis</name>
    <dbReference type="NCBI Taxonomy" id="1842727"/>
    <lineage>
        <taxon>Bacteria</taxon>
        <taxon>Pseudomonadati</taxon>
        <taxon>Pseudomonadota</taxon>
        <taxon>Betaproteobacteria</taxon>
        <taxon>Burkholderiales</taxon>
        <taxon>Comamonadaceae</taxon>
        <taxon>Rhodoferax</taxon>
    </lineage>
</organism>
<dbReference type="RefSeq" id="WP_076199399.1">
    <property type="nucleotide sequence ID" value="NZ_CP019236.1"/>
</dbReference>
<proteinExistence type="predicted"/>
<protein>
    <submittedName>
        <fullName evidence="1">Uncharacterized protein</fullName>
    </submittedName>
</protein>
<sequence>MANPYLATENPYLTSSIDKAQGDLVRNYNMTAQPAYNNAMVKSGSFGNAGVQQLNENSQKNLQSSLGDISNTLRGNAYNQNIQNYQWDQNFDRSLYNDAFSQNNQNLQTGIGLLSAMNGYNQQDLNNGTTVQNTPLNYYGQFSQNANSLGQGFGTTTGVQGSSGSPITSALGGAQLGNSIYNQYKNGSGNTDWVSGSGNYAQYTNPDYGQFF</sequence>
<gene>
    <name evidence="1" type="ORF">RD110_11015</name>
</gene>
<evidence type="ECO:0000313" key="1">
    <source>
        <dbReference type="EMBL" id="APW37657.1"/>
    </source>
</evidence>
<dbReference type="AlphaFoldDB" id="A0A1P8JV80"/>
<dbReference type="EMBL" id="CP019236">
    <property type="protein sequence ID" value="APW37657.1"/>
    <property type="molecule type" value="Genomic_DNA"/>
</dbReference>
<reference evidence="1 2" key="1">
    <citation type="submission" date="2017-01" db="EMBL/GenBank/DDBJ databases">
        <authorList>
            <person name="Mah S.A."/>
            <person name="Swanson W.J."/>
            <person name="Moy G.W."/>
            <person name="Vacquier V.D."/>
        </authorList>
    </citation>
    <scope>NUCLEOTIDE SEQUENCE [LARGE SCALE GENOMIC DNA]</scope>
    <source>
        <strain evidence="1 2">DCY110</strain>
    </source>
</reference>
<dbReference type="OrthoDB" id="8854338at2"/>
<accession>A0A1P8JV80</accession>
<dbReference type="KEGG" id="rhy:RD110_11015"/>
<keyword evidence="2" id="KW-1185">Reference proteome</keyword>
<dbReference type="Proteomes" id="UP000186609">
    <property type="component" value="Chromosome"/>
</dbReference>